<reference evidence="16 17" key="1">
    <citation type="submission" date="2016-11" db="EMBL/GenBank/DDBJ databases">
        <authorList>
            <person name="Jaros S."/>
            <person name="Januszkiewicz K."/>
            <person name="Wedrychowicz H."/>
        </authorList>
    </citation>
    <scope>NUCLEOTIDE SEQUENCE [LARGE SCALE GENOMIC DNA]</scope>
    <source>
        <strain evidence="16 17">DSM 17737</strain>
    </source>
</reference>
<evidence type="ECO:0000256" key="2">
    <source>
        <dbReference type="ARBA" id="ARBA00010941"/>
    </source>
</evidence>
<evidence type="ECO:0000313" key="17">
    <source>
        <dbReference type="Proteomes" id="UP000198461"/>
    </source>
</evidence>
<evidence type="ECO:0000256" key="10">
    <source>
        <dbReference type="ARBA" id="ARBA00072069"/>
    </source>
</evidence>
<evidence type="ECO:0000256" key="5">
    <source>
        <dbReference type="ARBA" id="ARBA00022723"/>
    </source>
</evidence>
<dbReference type="GO" id="GO:0006002">
    <property type="term" value="P:fructose 6-phosphate metabolic process"/>
    <property type="evidence" value="ECO:0007669"/>
    <property type="project" value="TreeGrafter"/>
</dbReference>
<comment type="catalytic activity">
    <reaction evidence="1 12">
        <text>beta-D-fructose 1,6-bisphosphate + H2O = beta-D-fructose 6-phosphate + phosphate</text>
        <dbReference type="Rhea" id="RHEA:11064"/>
        <dbReference type="ChEBI" id="CHEBI:15377"/>
        <dbReference type="ChEBI" id="CHEBI:32966"/>
        <dbReference type="ChEBI" id="CHEBI:43474"/>
        <dbReference type="ChEBI" id="CHEBI:57634"/>
        <dbReference type="EC" id="3.1.3.11"/>
    </reaction>
</comment>
<dbReference type="Gene3D" id="3.30.540.10">
    <property type="entry name" value="Fructose-1,6-Bisphosphatase, subunit A, domain 1"/>
    <property type="match status" value="1"/>
</dbReference>
<dbReference type="AlphaFoldDB" id="A0A1N6FJ10"/>
<dbReference type="CDD" id="cd00354">
    <property type="entry name" value="FBPase"/>
    <property type="match status" value="1"/>
</dbReference>
<evidence type="ECO:0000256" key="8">
    <source>
        <dbReference type="ARBA" id="ARBA00023277"/>
    </source>
</evidence>
<dbReference type="GO" id="GO:0030388">
    <property type="term" value="P:fructose 1,6-bisphosphate metabolic process"/>
    <property type="evidence" value="ECO:0007669"/>
    <property type="project" value="TreeGrafter"/>
</dbReference>
<sequence length="324" mass="36088">MLRVDEILRRDGASDELRSVINHILVGCKEIAHKLSQGELAGILGSTETENVQGETQKKLDVISNDVLKHILKQDPNVRGIASEEEDNTVAANDDGKYLVTFDPLDGSSNIDVNLSVGTIFSILEAQGEGSGDNMELFLQSGRNQVAAGYVLYGPSAILVLTTGKGVNFFTLDRHIGEFVLTKEKVCIPEDTKEFAINMSNQRFWEKPMQDYISHCLQGEEGPLGKRYNMRWVASMVAEVHRILVRGGIFMYPWDSRDPGKAGKLRLMYEGNPMSFIVEQACGRSTTGREDIMDIQPTEIHQRVPVVLGSKNEVETVMRYHQEG</sequence>
<evidence type="ECO:0000259" key="14">
    <source>
        <dbReference type="Pfam" id="PF00316"/>
    </source>
</evidence>
<feature type="binding site" evidence="12">
    <location>
        <position position="84"/>
    </location>
    <ligand>
        <name>Mg(2+)</name>
        <dbReference type="ChEBI" id="CHEBI:18420"/>
        <label>1</label>
    </ligand>
</feature>
<feature type="binding site" evidence="12">
    <location>
        <position position="264"/>
    </location>
    <ligand>
        <name>substrate</name>
    </ligand>
</feature>
<dbReference type="EMBL" id="FSRE01000002">
    <property type="protein sequence ID" value="SIN95206.1"/>
    <property type="molecule type" value="Genomic_DNA"/>
</dbReference>
<feature type="binding site" evidence="12">
    <location>
        <position position="270"/>
    </location>
    <ligand>
        <name>Mg(2+)</name>
        <dbReference type="ChEBI" id="CHEBI:18420"/>
        <label>2</label>
    </ligand>
</feature>
<evidence type="ECO:0000256" key="1">
    <source>
        <dbReference type="ARBA" id="ARBA00001273"/>
    </source>
</evidence>
<feature type="domain" description="Fructose-1-6-bisphosphatase class 1 C-terminal" evidence="15">
    <location>
        <begin position="188"/>
        <end position="321"/>
    </location>
</feature>
<dbReference type="RefSeq" id="WP_074201364.1">
    <property type="nucleotide sequence ID" value="NZ_FSRE01000002.1"/>
</dbReference>
<feature type="binding site" evidence="12">
    <location>
        <position position="105"/>
    </location>
    <ligand>
        <name>Mg(2+)</name>
        <dbReference type="ChEBI" id="CHEBI:18420"/>
        <label>1</label>
    </ligand>
</feature>
<dbReference type="GO" id="GO:0006094">
    <property type="term" value="P:gluconeogenesis"/>
    <property type="evidence" value="ECO:0007669"/>
    <property type="project" value="UniProtKB-UniRule"/>
</dbReference>
<proteinExistence type="inferred from homology"/>
<evidence type="ECO:0000256" key="11">
    <source>
        <dbReference type="ARBA" id="ARBA00081210"/>
    </source>
</evidence>
<comment type="subcellular location">
    <subcellularLocation>
        <location evidence="12">Cytoplasm</location>
    </subcellularLocation>
</comment>
<dbReference type="InterPro" id="IPR028343">
    <property type="entry name" value="FBPtase"/>
</dbReference>
<keyword evidence="4 12" id="KW-0963">Cytoplasm</keyword>
<protein>
    <recommendedName>
        <fullName evidence="10 12">Fructose-1,6-bisphosphatase class 1</fullName>
        <shortName evidence="12">FBPase class 1</shortName>
        <ecNumber evidence="3 12">3.1.3.11</ecNumber>
    </recommendedName>
    <alternativeName>
        <fullName evidence="11 12">D-fructose-1,6-bisphosphate 1-phosphohydrolase class 1</fullName>
    </alternativeName>
</protein>
<dbReference type="EC" id="3.1.3.11" evidence="3 12"/>
<dbReference type="GO" id="GO:0000287">
    <property type="term" value="F:magnesium ion binding"/>
    <property type="evidence" value="ECO:0007669"/>
    <property type="project" value="UniProtKB-UniRule"/>
</dbReference>
<dbReference type="PANTHER" id="PTHR11556:SF35">
    <property type="entry name" value="SEDOHEPTULOSE-1,7-BISPHOSPHATASE, CHLOROPLASTIC"/>
    <property type="match status" value="1"/>
</dbReference>
<feature type="binding site" evidence="12">
    <location>
        <position position="103"/>
    </location>
    <ligand>
        <name>Mg(2+)</name>
        <dbReference type="ChEBI" id="CHEBI:18420"/>
        <label>2</label>
    </ligand>
</feature>
<feature type="binding site" evidence="12">
    <location>
        <position position="198"/>
    </location>
    <ligand>
        <name>substrate</name>
    </ligand>
</feature>
<evidence type="ECO:0000256" key="3">
    <source>
        <dbReference type="ARBA" id="ARBA00013093"/>
    </source>
</evidence>
<evidence type="ECO:0000256" key="12">
    <source>
        <dbReference type="HAMAP-Rule" id="MF_01855"/>
    </source>
</evidence>
<evidence type="ECO:0000313" key="16">
    <source>
        <dbReference type="EMBL" id="SIN95206.1"/>
    </source>
</evidence>
<dbReference type="GO" id="GO:0006000">
    <property type="term" value="P:fructose metabolic process"/>
    <property type="evidence" value="ECO:0007669"/>
    <property type="project" value="TreeGrafter"/>
</dbReference>
<feature type="binding site" evidence="12">
    <location>
        <position position="106"/>
    </location>
    <ligand>
        <name>Mg(2+)</name>
        <dbReference type="ChEBI" id="CHEBI:18420"/>
        <label>2</label>
    </ligand>
</feature>
<dbReference type="FunFam" id="3.30.540.10:FF:000002">
    <property type="entry name" value="Fructose-1,6-bisphosphatase class 1"/>
    <property type="match status" value="1"/>
</dbReference>
<dbReference type="Proteomes" id="UP000198461">
    <property type="component" value="Unassembled WGS sequence"/>
</dbReference>
<dbReference type="GO" id="GO:0042132">
    <property type="term" value="F:fructose 1,6-bisphosphate 1-phosphatase activity"/>
    <property type="evidence" value="ECO:0007669"/>
    <property type="project" value="UniProtKB-UniRule"/>
</dbReference>
<dbReference type="NCBIfam" id="NF006779">
    <property type="entry name" value="PRK09293.1-3"/>
    <property type="match status" value="1"/>
</dbReference>
<keyword evidence="5 12" id="KW-0479">Metal-binding</keyword>
<dbReference type="HAMAP" id="MF_01855">
    <property type="entry name" value="FBPase_class1"/>
    <property type="match status" value="1"/>
</dbReference>
<dbReference type="FunFam" id="3.40.190.80:FF:000011">
    <property type="entry name" value="Fructose-1,6-bisphosphatase class 1"/>
    <property type="match status" value="1"/>
</dbReference>
<feature type="binding site" evidence="12">
    <location>
        <position position="103"/>
    </location>
    <ligand>
        <name>Mg(2+)</name>
        <dbReference type="ChEBI" id="CHEBI:18420"/>
        <label>1</label>
    </ligand>
</feature>
<gene>
    <name evidence="12" type="primary">fbp</name>
    <name evidence="16" type="ORF">SAMN05443662_1097</name>
</gene>
<dbReference type="GO" id="GO:0005829">
    <property type="term" value="C:cytosol"/>
    <property type="evidence" value="ECO:0007669"/>
    <property type="project" value="TreeGrafter"/>
</dbReference>
<evidence type="ECO:0000256" key="4">
    <source>
        <dbReference type="ARBA" id="ARBA00022490"/>
    </source>
</evidence>
<keyword evidence="7 12" id="KW-0460">Magnesium</keyword>
<evidence type="ECO:0000256" key="13">
    <source>
        <dbReference type="RuleBase" id="RU000508"/>
    </source>
</evidence>
<keyword evidence="8 12" id="KW-0119">Carbohydrate metabolism</keyword>
<dbReference type="InterPro" id="IPR033391">
    <property type="entry name" value="FBPase_N"/>
</dbReference>
<evidence type="ECO:0000259" key="15">
    <source>
        <dbReference type="Pfam" id="PF18913"/>
    </source>
</evidence>
<dbReference type="Gene3D" id="3.40.190.80">
    <property type="match status" value="1"/>
</dbReference>
<dbReference type="OrthoDB" id="9806756at2"/>
<accession>A0A1N6FJ10</accession>
<dbReference type="Pfam" id="PF18913">
    <property type="entry name" value="FBPase_C"/>
    <property type="match status" value="1"/>
</dbReference>
<dbReference type="PANTHER" id="PTHR11556">
    <property type="entry name" value="FRUCTOSE-1,6-BISPHOSPHATASE-RELATED"/>
    <property type="match status" value="1"/>
</dbReference>
<dbReference type="STRING" id="364032.SAMN05443662_1097"/>
<evidence type="ECO:0000256" key="7">
    <source>
        <dbReference type="ARBA" id="ARBA00022842"/>
    </source>
</evidence>
<evidence type="ECO:0000256" key="9">
    <source>
        <dbReference type="ARBA" id="ARBA00024331"/>
    </source>
</evidence>
<dbReference type="PIRSF" id="PIRSF500210">
    <property type="entry name" value="FBPtase"/>
    <property type="match status" value="1"/>
</dbReference>
<comment type="caution">
    <text evidence="12">Lacks conserved residue(s) required for the propagation of feature annotation.</text>
</comment>
<dbReference type="InterPro" id="IPR000146">
    <property type="entry name" value="FBPase_class-1"/>
</dbReference>
<dbReference type="Pfam" id="PF00316">
    <property type="entry name" value="FBPase"/>
    <property type="match status" value="1"/>
</dbReference>
<dbReference type="PRINTS" id="PR00115">
    <property type="entry name" value="F16BPHPHTASE"/>
</dbReference>
<dbReference type="GO" id="GO:0005986">
    <property type="term" value="P:sucrose biosynthetic process"/>
    <property type="evidence" value="ECO:0007669"/>
    <property type="project" value="TreeGrafter"/>
</dbReference>
<dbReference type="PIRSF" id="PIRSF000904">
    <property type="entry name" value="FBPtase_SBPase"/>
    <property type="match status" value="1"/>
</dbReference>
<dbReference type="InterPro" id="IPR044015">
    <property type="entry name" value="FBPase_C_dom"/>
</dbReference>
<feature type="domain" description="Fructose-1-6-bisphosphatase class I N-terminal" evidence="14">
    <location>
        <begin position="9"/>
        <end position="184"/>
    </location>
</feature>
<organism evidence="16 17">
    <name type="scientific">Sulfurivirga caldicuralii</name>
    <dbReference type="NCBI Taxonomy" id="364032"/>
    <lineage>
        <taxon>Bacteria</taxon>
        <taxon>Pseudomonadati</taxon>
        <taxon>Pseudomonadota</taxon>
        <taxon>Gammaproteobacteria</taxon>
        <taxon>Thiotrichales</taxon>
        <taxon>Piscirickettsiaceae</taxon>
        <taxon>Sulfurivirga</taxon>
    </lineage>
</organism>
<evidence type="ECO:0000256" key="6">
    <source>
        <dbReference type="ARBA" id="ARBA00022801"/>
    </source>
</evidence>
<keyword evidence="6 12" id="KW-0378">Hydrolase</keyword>
<name>A0A1N6FJ10_9GAMM</name>
<comment type="pathway">
    <text evidence="9">Carbohydrate biosynthesis.</text>
</comment>
<comment type="subunit">
    <text evidence="12">Homotetramer.</text>
</comment>
<dbReference type="SUPFAM" id="SSF56655">
    <property type="entry name" value="Carbohydrate phosphatase"/>
    <property type="match status" value="1"/>
</dbReference>
<comment type="cofactor">
    <cofactor evidence="12">
        <name>Mg(2+)</name>
        <dbReference type="ChEBI" id="CHEBI:18420"/>
    </cofactor>
    <text evidence="12">Binds 2 magnesium ions per subunit.</text>
</comment>
<keyword evidence="17" id="KW-1185">Reference proteome</keyword>
<feature type="binding site" evidence="12">
    <location>
        <begin position="106"/>
        <end position="109"/>
    </location>
    <ligand>
        <name>substrate</name>
    </ligand>
</feature>
<comment type="similarity">
    <text evidence="2 12 13">Belongs to the FBPase class 1 family.</text>
</comment>
<dbReference type="NCBIfam" id="NF006780">
    <property type="entry name" value="PRK09293.1-4"/>
    <property type="match status" value="1"/>
</dbReference>